<sequence length="438" mass="49126">MKGGLASVTPYKIGYLTALGETGRSGEDKIAVLSREGSKQIIDYMRDLLFPALPQGCGTVDGRIPGSREDSTVARVLREREIPLQLSWGQGAVPPKMRALVFLTIICGTVGQTDWTSFNGFYYKKFDQPATFEQAEAMCVSEGGHLASIHSGEENSFIYELTKTSQIATNYTDFVWIGLTQASWPASDSWSWTDGTPFDFHTWSVGEPNDYKDAEHCGEFYNAESSGIWNVEQGKWNDYTCSTNMKHFLCKRSTLSVPQGAVKPKMRALVLLTIICGAASHKGWSSWNGFYYKKFDQPATFKQAEALCVNEGGHLASIHSSEENKFIHALTETSQLATQYSDFVWIGLTQANWPESGTWTWTDGTPFDFHIWSWGEPNDYNDAEHCAEFYNAQSSVIMYDPGTWNDYSCNTSMKHFLCKRSTLSMPQVVNLVEILDYC</sequence>
<dbReference type="InterPro" id="IPR016186">
    <property type="entry name" value="C-type_lectin-like/link_sf"/>
</dbReference>
<reference evidence="2 3" key="1">
    <citation type="submission" date="2015-09" db="EMBL/GenBank/DDBJ databases">
        <title>Draft genome of the parasitic nematode Teladorsagia circumcincta isolate WARC Sus (inbred).</title>
        <authorList>
            <person name="Mitreva M."/>
        </authorList>
    </citation>
    <scope>NUCLEOTIDE SEQUENCE [LARGE SCALE GENOMIC DNA]</scope>
    <source>
        <strain evidence="2 3">S</strain>
    </source>
</reference>
<dbReference type="PANTHER" id="PTHR22803">
    <property type="entry name" value="MANNOSE, PHOSPHOLIPASE, LECTIN RECEPTOR RELATED"/>
    <property type="match status" value="1"/>
</dbReference>
<dbReference type="InterPro" id="IPR001304">
    <property type="entry name" value="C-type_lectin-like"/>
</dbReference>
<evidence type="ECO:0000313" key="3">
    <source>
        <dbReference type="Proteomes" id="UP000230423"/>
    </source>
</evidence>
<dbReference type="PROSITE" id="PS50041">
    <property type="entry name" value="C_TYPE_LECTIN_2"/>
    <property type="match status" value="2"/>
</dbReference>
<dbReference type="Proteomes" id="UP000230423">
    <property type="component" value="Unassembled WGS sequence"/>
</dbReference>
<proteinExistence type="predicted"/>
<dbReference type="EMBL" id="KZ350570">
    <property type="protein sequence ID" value="PIO63745.1"/>
    <property type="molecule type" value="Genomic_DNA"/>
</dbReference>
<dbReference type="SMART" id="SM00034">
    <property type="entry name" value="CLECT"/>
    <property type="match status" value="2"/>
</dbReference>
<dbReference type="Gene3D" id="3.10.100.10">
    <property type="entry name" value="Mannose-Binding Protein A, subunit A"/>
    <property type="match status" value="2"/>
</dbReference>
<dbReference type="CDD" id="cd00037">
    <property type="entry name" value="CLECT"/>
    <property type="match status" value="1"/>
</dbReference>
<feature type="domain" description="C-type lectin" evidence="1">
    <location>
        <begin position="118"/>
        <end position="242"/>
    </location>
</feature>
<dbReference type="Pfam" id="PF00059">
    <property type="entry name" value="Lectin_C"/>
    <property type="match status" value="2"/>
</dbReference>
<dbReference type="InterPro" id="IPR016187">
    <property type="entry name" value="CTDL_fold"/>
</dbReference>
<dbReference type="SUPFAM" id="SSF56436">
    <property type="entry name" value="C-type lectin-like"/>
    <property type="match status" value="2"/>
</dbReference>
<name>A0A2G9U0L2_TELCI</name>
<organism evidence="2 3">
    <name type="scientific">Teladorsagia circumcincta</name>
    <name type="common">Brown stomach worm</name>
    <name type="synonym">Ostertagia circumcincta</name>
    <dbReference type="NCBI Taxonomy" id="45464"/>
    <lineage>
        <taxon>Eukaryota</taxon>
        <taxon>Metazoa</taxon>
        <taxon>Ecdysozoa</taxon>
        <taxon>Nematoda</taxon>
        <taxon>Chromadorea</taxon>
        <taxon>Rhabditida</taxon>
        <taxon>Rhabditina</taxon>
        <taxon>Rhabditomorpha</taxon>
        <taxon>Strongyloidea</taxon>
        <taxon>Trichostrongylidae</taxon>
        <taxon>Teladorsagia</taxon>
    </lineage>
</organism>
<protein>
    <submittedName>
        <fullName evidence="2">Lectin C-type domain protein</fullName>
    </submittedName>
</protein>
<evidence type="ECO:0000259" key="1">
    <source>
        <dbReference type="PROSITE" id="PS50041"/>
    </source>
</evidence>
<gene>
    <name evidence="2" type="ORF">TELCIR_14648</name>
</gene>
<dbReference type="InterPro" id="IPR050111">
    <property type="entry name" value="C-type_lectin/snaclec_domain"/>
</dbReference>
<feature type="domain" description="C-type lectin" evidence="1">
    <location>
        <begin position="287"/>
        <end position="410"/>
    </location>
</feature>
<keyword evidence="3" id="KW-1185">Reference proteome</keyword>
<dbReference type="OrthoDB" id="5860166at2759"/>
<dbReference type="AlphaFoldDB" id="A0A2G9U0L2"/>
<accession>A0A2G9U0L2</accession>
<evidence type="ECO:0000313" key="2">
    <source>
        <dbReference type="EMBL" id="PIO63745.1"/>
    </source>
</evidence>